<protein>
    <submittedName>
        <fullName evidence="9">Competence protein ComEC</fullName>
    </submittedName>
</protein>
<dbReference type="PANTHER" id="PTHR30619:SF1">
    <property type="entry name" value="RECOMBINATION PROTEIN 2"/>
    <property type="match status" value="1"/>
</dbReference>
<organism evidence="9 10">
    <name type="scientific">Daejeonella lutea</name>
    <dbReference type="NCBI Taxonomy" id="572036"/>
    <lineage>
        <taxon>Bacteria</taxon>
        <taxon>Pseudomonadati</taxon>
        <taxon>Bacteroidota</taxon>
        <taxon>Sphingobacteriia</taxon>
        <taxon>Sphingobacteriales</taxon>
        <taxon>Sphingobacteriaceae</taxon>
        <taxon>Daejeonella</taxon>
    </lineage>
</organism>
<evidence type="ECO:0000256" key="2">
    <source>
        <dbReference type="ARBA" id="ARBA00022475"/>
    </source>
</evidence>
<feature type="transmembrane region" description="Helical" evidence="6">
    <location>
        <begin position="340"/>
        <end position="359"/>
    </location>
</feature>
<dbReference type="NCBIfam" id="TIGR00360">
    <property type="entry name" value="ComEC_N-term"/>
    <property type="match status" value="1"/>
</dbReference>
<evidence type="ECO:0000256" key="6">
    <source>
        <dbReference type="SAM" id="Phobius"/>
    </source>
</evidence>
<evidence type="ECO:0000256" key="5">
    <source>
        <dbReference type="ARBA" id="ARBA00023136"/>
    </source>
</evidence>
<feature type="transmembrane region" description="Helical" evidence="6">
    <location>
        <begin position="32"/>
        <end position="51"/>
    </location>
</feature>
<dbReference type="AlphaFoldDB" id="A0A1T5B4K8"/>
<evidence type="ECO:0000256" key="3">
    <source>
        <dbReference type="ARBA" id="ARBA00022692"/>
    </source>
</evidence>
<evidence type="ECO:0000256" key="1">
    <source>
        <dbReference type="ARBA" id="ARBA00004651"/>
    </source>
</evidence>
<dbReference type="InterPro" id="IPR052159">
    <property type="entry name" value="Competence_DNA_uptake"/>
</dbReference>
<dbReference type="PANTHER" id="PTHR30619">
    <property type="entry name" value="DNA INTERNALIZATION/COMPETENCE PROTEIN COMEC/REC2"/>
    <property type="match status" value="1"/>
</dbReference>
<evidence type="ECO:0000256" key="4">
    <source>
        <dbReference type="ARBA" id="ARBA00022989"/>
    </source>
</evidence>
<name>A0A1T5B4K8_9SPHI</name>
<dbReference type="EMBL" id="FUYR01000001">
    <property type="protein sequence ID" value="SKB42156.1"/>
    <property type="molecule type" value="Genomic_DNA"/>
</dbReference>
<dbReference type="OrthoDB" id="9761531at2"/>
<keyword evidence="5 6" id="KW-0472">Membrane</keyword>
<feature type="transmembrane region" description="Helical" evidence="6">
    <location>
        <begin position="453"/>
        <end position="474"/>
    </location>
</feature>
<feature type="transmembrane region" description="Helical" evidence="6">
    <location>
        <begin position="486"/>
        <end position="508"/>
    </location>
</feature>
<feature type="transmembrane region" description="Helical" evidence="6">
    <location>
        <begin position="63"/>
        <end position="81"/>
    </location>
</feature>
<dbReference type="Pfam" id="PF03772">
    <property type="entry name" value="Competence"/>
    <property type="match status" value="1"/>
</dbReference>
<dbReference type="InterPro" id="IPR025405">
    <property type="entry name" value="DUF4131"/>
</dbReference>
<accession>A0A1T5B4K8</accession>
<gene>
    <name evidence="9" type="ORF">SAMN05661099_1284</name>
</gene>
<evidence type="ECO:0000259" key="8">
    <source>
        <dbReference type="Pfam" id="PF13567"/>
    </source>
</evidence>
<feature type="transmembrane region" description="Helical" evidence="6">
    <location>
        <begin position="9"/>
        <end position="26"/>
    </location>
</feature>
<dbReference type="RefSeq" id="WP_079701776.1">
    <property type="nucleotide sequence ID" value="NZ_FUYR01000001.1"/>
</dbReference>
<comment type="subcellular location">
    <subcellularLocation>
        <location evidence="1">Cell membrane</location>
        <topology evidence="1">Multi-pass membrane protein</topology>
    </subcellularLocation>
</comment>
<evidence type="ECO:0000313" key="10">
    <source>
        <dbReference type="Proteomes" id="UP000189981"/>
    </source>
</evidence>
<feature type="domain" description="ComEC/Rec2-related protein" evidence="7">
    <location>
        <begin position="240"/>
        <end position="505"/>
    </location>
</feature>
<dbReference type="STRING" id="572036.SAMN05661099_1284"/>
<feature type="transmembrane region" description="Helical" evidence="6">
    <location>
        <begin position="422"/>
        <end position="446"/>
    </location>
</feature>
<keyword evidence="3 6" id="KW-0812">Transmembrane</keyword>
<evidence type="ECO:0000259" key="7">
    <source>
        <dbReference type="Pfam" id="PF03772"/>
    </source>
</evidence>
<dbReference type="Pfam" id="PF13567">
    <property type="entry name" value="DUF4131"/>
    <property type="match status" value="1"/>
</dbReference>
<dbReference type="InterPro" id="IPR004477">
    <property type="entry name" value="ComEC_N"/>
</dbReference>
<keyword evidence="2" id="KW-1003">Cell membrane</keyword>
<dbReference type="GO" id="GO:0005886">
    <property type="term" value="C:plasma membrane"/>
    <property type="evidence" value="ECO:0007669"/>
    <property type="project" value="UniProtKB-SubCell"/>
</dbReference>
<keyword evidence="4 6" id="KW-1133">Transmembrane helix</keyword>
<proteinExistence type="predicted"/>
<feature type="transmembrane region" description="Helical" evidence="6">
    <location>
        <begin position="262"/>
        <end position="282"/>
    </location>
</feature>
<feature type="domain" description="DUF4131" evidence="8">
    <location>
        <begin position="35"/>
        <end position="197"/>
    </location>
</feature>
<reference evidence="10" key="1">
    <citation type="submission" date="2017-02" db="EMBL/GenBank/DDBJ databases">
        <authorList>
            <person name="Varghese N."/>
            <person name="Submissions S."/>
        </authorList>
    </citation>
    <scope>NUCLEOTIDE SEQUENCE [LARGE SCALE GENOMIC DNA]</scope>
    <source>
        <strain evidence="10">DSM 22385</strain>
    </source>
</reference>
<feature type="transmembrane region" description="Helical" evidence="6">
    <location>
        <begin position="393"/>
        <end position="416"/>
    </location>
</feature>
<keyword evidence="10" id="KW-1185">Reference proteome</keyword>
<evidence type="ECO:0000313" key="9">
    <source>
        <dbReference type="EMBL" id="SKB42156.1"/>
    </source>
</evidence>
<feature type="transmembrane region" description="Helical" evidence="6">
    <location>
        <begin position="294"/>
        <end position="310"/>
    </location>
</feature>
<sequence>MFYKGEIPFVRLIIPLIIGILIAYRFTGALTFYVSPILALAVFLLLLILIVYYKMLALYRYKWLLGLTVHILIIIAAYWLTVRASEKYSANYFTLHSADAYVVEVKNEPKITGAVSRFEARVLFSLGQNEYRAATGKVMVSIKAGNKQERTLKYGDLLLIPAALDSIDPPYNPGEFDYRGYLADRQIHQQLFLQGDEYYLVNHSQGNPLISFALDLRKHLVDKFYRYLPDQNAAAFASTLILGYRAELSSEIIEAYSKTGTMHVLSVSGMHVGIVFMVLSVALRFMSKTQTTRLIRAFLIITVIWFYALITGFSAPASRAAVMLSFVVIGKALNKSQNTYNLIAISAFFLLIYNPFYLVDAGFQLSYLAVAGIVYFHPKIYQLFEIKTKALDYIWSYSALSLAAQIATFPISVYYFHQFPVYFLLSNLLIVLPIAIIMYSGILFMFIPNSVVLIYAGKILSLLINFTNEILYYIENLPFSSLDGIWITATECFLICLLLILISIRLSLNVRNMNLPIALLLLVLTLNICRESISNFTQQRIIFYNLKKKSGIAFVTRSRSIIISDINPGEKLLNFSLLPAVKSFGSGQERFYNESESFSTHDYFGTSNFYQFGRIRIIKWDKNFDGRSFSHGLAADIVLISNNPNISLNQIASYLTFKKIVIDATNPDYKIKRWIAEANKHGYKYYVLKKNPALVLNL</sequence>
<dbReference type="Proteomes" id="UP000189981">
    <property type="component" value="Unassembled WGS sequence"/>
</dbReference>